<reference evidence="2 3" key="1">
    <citation type="submission" date="2017-11" db="EMBL/GenBank/DDBJ databases">
        <title>De novo assembly and phasing of dikaryotic genomes from two isolates of Puccinia coronata f. sp. avenae, the causal agent of oat crown rust.</title>
        <authorList>
            <person name="Miller M.E."/>
            <person name="Zhang Y."/>
            <person name="Omidvar V."/>
            <person name="Sperschneider J."/>
            <person name="Schwessinger B."/>
            <person name="Raley C."/>
            <person name="Palmer J.M."/>
            <person name="Garnica D."/>
            <person name="Upadhyaya N."/>
            <person name="Rathjen J."/>
            <person name="Taylor J.M."/>
            <person name="Park R.F."/>
            <person name="Dodds P.N."/>
            <person name="Hirsch C.D."/>
            <person name="Kianian S.F."/>
            <person name="Figueroa M."/>
        </authorList>
    </citation>
    <scope>NUCLEOTIDE SEQUENCE [LARGE SCALE GENOMIC DNA]</scope>
    <source>
        <strain evidence="2">12SD80</strain>
    </source>
</reference>
<evidence type="ECO:0000313" key="2">
    <source>
        <dbReference type="EMBL" id="PLW32305.1"/>
    </source>
</evidence>
<comment type="caution">
    <text evidence="2">The sequence shown here is derived from an EMBL/GenBank/DDBJ whole genome shotgun (WGS) entry which is preliminary data.</text>
</comment>
<sequence>MAVLHRTPRKTLDVLPAQLHHPDQAFEPQPMATLNHAHNHKQDLAAPCDVTPHPAHQARPPPPTADFHLPPGTDIALSAADLGPPPVPPHPPIGPRFAAVWTRLDKFVVQIDVSQNNTAPALLGDIVNNFMASSQPGMALNATGAAGALASWAFSSVSCRLTSSELTATDSKMTTTGSPRGNSGTLNSSTLHAQQTPVVPPTNMAQSDLYGLVNAYKTGNEHVAKESEPNL</sequence>
<evidence type="ECO:0000256" key="1">
    <source>
        <dbReference type="SAM" id="MobiDB-lite"/>
    </source>
</evidence>
<evidence type="ECO:0000313" key="3">
    <source>
        <dbReference type="Proteomes" id="UP000235392"/>
    </source>
</evidence>
<accession>A0A2N5U3I4</accession>
<proteinExistence type="predicted"/>
<organism evidence="2 3">
    <name type="scientific">Puccinia coronata f. sp. avenae</name>
    <dbReference type="NCBI Taxonomy" id="200324"/>
    <lineage>
        <taxon>Eukaryota</taxon>
        <taxon>Fungi</taxon>
        <taxon>Dikarya</taxon>
        <taxon>Basidiomycota</taxon>
        <taxon>Pucciniomycotina</taxon>
        <taxon>Pucciniomycetes</taxon>
        <taxon>Pucciniales</taxon>
        <taxon>Pucciniaceae</taxon>
        <taxon>Puccinia</taxon>
    </lineage>
</organism>
<gene>
    <name evidence="2" type="ORF">PCASD_14208</name>
</gene>
<feature type="region of interest" description="Disordered" evidence="1">
    <location>
        <begin position="170"/>
        <end position="189"/>
    </location>
</feature>
<dbReference type="Proteomes" id="UP000235392">
    <property type="component" value="Unassembled WGS sequence"/>
</dbReference>
<protein>
    <submittedName>
        <fullName evidence="2">Uncharacterized protein</fullName>
    </submittedName>
</protein>
<dbReference type="EMBL" id="PGCI01000246">
    <property type="protein sequence ID" value="PLW32305.1"/>
    <property type="molecule type" value="Genomic_DNA"/>
</dbReference>
<dbReference type="AlphaFoldDB" id="A0A2N5U3I4"/>
<name>A0A2N5U3I4_9BASI</name>